<evidence type="ECO:0000313" key="1">
    <source>
        <dbReference type="EMBL" id="SEW39879.1"/>
    </source>
</evidence>
<sequence>MERFCCDKFRFRYEAGNGMGFNFRIIKLSQKFIDRGYLGDNRYRYIITEGYTVFDENTKMTVIEYCPYCGGVLASVYNSDNYVNEFNHPF</sequence>
<proteinExistence type="predicted"/>
<keyword evidence="2" id="KW-1185">Reference proteome</keyword>
<accession>A0A1I0RHZ9</accession>
<organism evidence="1 2">
    <name type="scientific">Chitinophaga arvensicola</name>
    <dbReference type="NCBI Taxonomy" id="29529"/>
    <lineage>
        <taxon>Bacteria</taxon>
        <taxon>Pseudomonadati</taxon>
        <taxon>Bacteroidota</taxon>
        <taxon>Chitinophagia</taxon>
        <taxon>Chitinophagales</taxon>
        <taxon>Chitinophagaceae</taxon>
        <taxon>Chitinophaga</taxon>
    </lineage>
</organism>
<dbReference type="AlphaFoldDB" id="A0A1I0RHZ9"/>
<name>A0A1I0RHZ9_9BACT</name>
<reference evidence="2" key="1">
    <citation type="submission" date="2016-10" db="EMBL/GenBank/DDBJ databases">
        <authorList>
            <person name="Varghese N."/>
            <person name="Submissions S."/>
        </authorList>
    </citation>
    <scope>NUCLEOTIDE SEQUENCE [LARGE SCALE GENOMIC DNA]</scope>
    <source>
        <strain evidence="2">DSM 3695</strain>
    </source>
</reference>
<dbReference type="Proteomes" id="UP000199310">
    <property type="component" value="Unassembled WGS sequence"/>
</dbReference>
<dbReference type="EMBL" id="FOJG01000001">
    <property type="protein sequence ID" value="SEW39879.1"/>
    <property type="molecule type" value="Genomic_DNA"/>
</dbReference>
<evidence type="ECO:0000313" key="2">
    <source>
        <dbReference type="Proteomes" id="UP000199310"/>
    </source>
</evidence>
<dbReference type="STRING" id="29529.SAMN04488122_2794"/>
<protein>
    <submittedName>
        <fullName evidence="1">Uncharacterized protein</fullName>
    </submittedName>
</protein>
<gene>
    <name evidence="1" type="ORF">SAMN04488122_2794</name>
</gene>